<keyword evidence="3" id="KW-1185">Reference proteome</keyword>
<evidence type="ECO:0000313" key="2">
    <source>
        <dbReference type="EMBL" id="GKX62950.1"/>
    </source>
</evidence>
<accession>A0ABQ5LHA2</accession>
<feature type="compositionally biased region" description="Low complexity" evidence="1">
    <location>
        <begin position="7"/>
        <end position="18"/>
    </location>
</feature>
<evidence type="ECO:0000313" key="3">
    <source>
        <dbReference type="Proteomes" id="UP001059610"/>
    </source>
</evidence>
<dbReference type="EMBL" id="BRLJ01000003">
    <property type="protein sequence ID" value="GKX62950.1"/>
    <property type="molecule type" value="Genomic_DNA"/>
</dbReference>
<name>A0ABQ5LHA2_9GAMM</name>
<proteinExistence type="predicted"/>
<feature type="region of interest" description="Disordered" evidence="1">
    <location>
        <begin position="1"/>
        <end position="47"/>
    </location>
</feature>
<gene>
    <name evidence="2" type="ORF">SOASR032_15190</name>
</gene>
<dbReference type="RefSeq" id="WP_261821823.1">
    <property type="nucleotide sequence ID" value="NZ_BRLJ01000003.1"/>
</dbReference>
<evidence type="ECO:0008006" key="4">
    <source>
        <dbReference type="Google" id="ProtNLM"/>
    </source>
</evidence>
<sequence length="342" mass="36906">MQVALQSPNSFSSTSPLSRGQVSRTAGVGQVTDVTGSRTSDFPDSPFISTRPLRYNVQLNEQLTSVQQADNFLRKVENHLLALRQGVSSNGAVSAAKLQKHADSLTSLMDKRNAYSGGTVDRRLNAVLGEKQPQVNFSLQGIGNVLQKPEGETLIFSLAGTKRDIAAVTIRENSSPSQVLRSLNLGLGKFGVQGKSVDGNQVVFAVNESQWERVSEHLSVRGEGQRYPDGVFYPLKAVAEPAPEDTIRKVSDNLSGARSQLRDIQGILEQVNGQRRQLMQIKDNVRSRIDGMATFQNEGAALQASAILSDKLSSGSNDFSTVTQALGGQANVRSLTVRNLLG</sequence>
<evidence type="ECO:0000256" key="1">
    <source>
        <dbReference type="SAM" id="MobiDB-lite"/>
    </source>
</evidence>
<reference evidence="2" key="1">
    <citation type="submission" date="2022-06" db="EMBL/GenBank/DDBJ databases">
        <title>Draft genome sequences of Pragia fontium str. JCM24417.</title>
        <authorList>
            <person name="Wakabayashi Y."/>
            <person name="Kojima K."/>
        </authorList>
    </citation>
    <scope>NUCLEOTIDE SEQUENCE</scope>
    <source>
        <strain evidence="2">JCM 24417</strain>
    </source>
</reference>
<organism evidence="2 3">
    <name type="scientific">Pragia fontium</name>
    <dbReference type="NCBI Taxonomy" id="82985"/>
    <lineage>
        <taxon>Bacteria</taxon>
        <taxon>Pseudomonadati</taxon>
        <taxon>Pseudomonadota</taxon>
        <taxon>Gammaproteobacteria</taxon>
        <taxon>Enterobacterales</taxon>
        <taxon>Budviciaceae</taxon>
        <taxon>Pragia</taxon>
    </lineage>
</organism>
<protein>
    <recommendedName>
        <fullName evidence="4">Flagellin</fullName>
    </recommendedName>
</protein>
<feature type="compositionally biased region" description="Polar residues" evidence="1">
    <location>
        <begin position="32"/>
        <end position="42"/>
    </location>
</feature>
<comment type="caution">
    <text evidence="2">The sequence shown here is derived from an EMBL/GenBank/DDBJ whole genome shotgun (WGS) entry which is preliminary data.</text>
</comment>
<dbReference type="Proteomes" id="UP001059610">
    <property type="component" value="Unassembled WGS sequence"/>
</dbReference>